<dbReference type="EMBL" id="JAGTJR010000035">
    <property type="protein sequence ID" value="KAH7036435.1"/>
    <property type="molecule type" value="Genomic_DNA"/>
</dbReference>
<keyword evidence="3" id="KW-1185">Reference proteome</keyword>
<feature type="region of interest" description="Disordered" evidence="1">
    <location>
        <begin position="1"/>
        <end position="86"/>
    </location>
</feature>
<sequence length="149" mass="16353">MAMSERNGEGERDWRSLSSVGEDEGDDGEDKNEDDDYERSGDERYDGDDEDSGEDADSEDVQDDDDGDEDAYGGFLDPGEHFNPTNSVIYTTEDMLLSLRGGPAVVVSAGMRIARAYAQRRASGGEGEGEADEVGGFERMNREWWGGFV</sequence>
<evidence type="ECO:0000256" key="1">
    <source>
        <dbReference type="SAM" id="MobiDB-lite"/>
    </source>
</evidence>
<organism evidence="2 3">
    <name type="scientific">Macrophomina phaseolina</name>
    <dbReference type="NCBI Taxonomy" id="35725"/>
    <lineage>
        <taxon>Eukaryota</taxon>
        <taxon>Fungi</taxon>
        <taxon>Dikarya</taxon>
        <taxon>Ascomycota</taxon>
        <taxon>Pezizomycotina</taxon>
        <taxon>Dothideomycetes</taxon>
        <taxon>Dothideomycetes incertae sedis</taxon>
        <taxon>Botryosphaeriales</taxon>
        <taxon>Botryosphaeriaceae</taxon>
        <taxon>Macrophomina</taxon>
    </lineage>
</organism>
<evidence type="ECO:0000313" key="2">
    <source>
        <dbReference type="EMBL" id="KAH7036435.1"/>
    </source>
</evidence>
<evidence type="ECO:0000313" key="3">
    <source>
        <dbReference type="Proteomes" id="UP000774617"/>
    </source>
</evidence>
<protein>
    <submittedName>
        <fullName evidence="2">Uncharacterized protein</fullName>
    </submittedName>
</protein>
<comment type="caution">
    <text evidence="2">The sequence shown here is derived from an EMBL/GenBank/DDBJ whole genome shotgun (WGS) entry which is preliminary data.</text>
</comment>
<dbReference type="Proteomes" id="UP000774617">
    <property type="component" value="Unassembled WGS sequence"/>
</dbReference>
<feature type="compositionally biased region" description="Acidic residues" evidence="1">
    <location>
        <begin position="21"/>
        <end position="37"/>
    </location>
</feature>
<accession>A0ABQ8FYQ7</accession>
<gene>
    <name evidence="2" type="ORF">B0J12DRAFT_678415</name>
</gene>
<feature type="compositionally biased region" description="Acidic residues" evidence="1">
    <location>
        <begin position="45"/>
        <end position="71"/>
    </location>
</feature>
<reference evidence="2 3" key="1">
    <citation type="journal article" date="2021" name="Nat. Commun.">
        <title>Genetic determinants of endophytism in the Arabidopsis root mycobiome.</title>
        <authorList>
            <person name="Mesny F."/>
            <person name="Miyauchi S."/>
            <person name="Thiergart T."/>
            <person name="Pickel B."/>
            <person name="Atanasova L."/>
            <person name="Karlsson M."/>
            <person name="Huettel B."/>
            <person name="Barry K.W."/>
            <person name="Haridas S."/>
            <person name="Chen C."/>
            <person name="Bauer D."/>
            <person name="Andreopoulos W."/>
            <person name="Pangilinan J."/>
            <person name="LaButti K."/>
            <person name="Riley R."/>
            <person name="Lipzen A."/>
            <person name="Clum A."/>
            <person name="Drula E."/>
            <person name="Henrissat B."/>
            <person name="Kohler A."/>
            <person name="Grigoriev I.V."/>
            <person name="Martin F.M."/>
            <person name="Hacquard S."/>
        </authorList>
    </citation>
    <scope>NUCLEOTIDE SEQUENCE [LARGE SCALE GENOMIC DNA]</scope>
    <source>
        <strain evidence="2 3">MPI-SDFR-AT-0080</strain>
    </source>
</reference>
<name>A0ABQ8FYQ7_9PEZI</name>
<feature type="compositionally biased region" description="Basic and acidic residues" evidence="1">
    <location>
        <begin position="1"/>
        <end position="15"/>
    </location>
</feature>
<proteinExistence type="predicted"/>